<comment type="caution">
    <text evidence="1">The sequence shown here is derived from an EMBL/GenBank/DDBJ whole genome shotgun (WGS) entry which is preliminary data.</text>
</comment>
<dbReference type="AlphaFoldDB" id="A0A179B0N3"/>
<gene>
    <name evidence="1" type="ORF">A4H34_09080</name>
</gene>
<reference evidence="1 2" key="1">
    <citation type="submission" date="2016-04" db="EMBL/GenBank/DDBJ databases">
        <title>Peptidophaga gingivicola gen. nov., sp. nov., isolated from human subgingival plaque.</title>
        <authorList>
            <person name="Beall C.J."/>
            <person name="Mokrzan E.M."/>
            <person name="Griffen A.L."/>
            <person name="Leys E.J."/>
        </authorList>
    </citation>
    <scope>NUCLEOTIDE SEQUENCE [LARGE SCALE GENOMIC DNA]</scope>
    <source>
        <strain evidence="1 2">BA112</strain>
    </source>
</reference>
<dbReference type="Pfam" id="PF11253">
    <property type="entry name" value="DUF3052"/>
    <property type="match status" value="1"/>
</dbReference>
<protein>
    <recommendedName>
        <fullName evidence="3">DUF3052 domain-containing protein</fullName>
    </recommendedName>
</protein>
<name>A0A179B0N3_9ACTO</name>
<dbReference type="OrthoDB" id="5185945at2"/>
<dbReference type="InterPro" id="IPR021412">
    <property type="entry name" value="DUF3052"/>
</dbReference>
<accession>A0A179B0N3</accession>
<evidence type="ECO:0000313" key="1">
    <source>
        <dbReference type="EMBL" id="OAP85252.1"/>
    </source>
</evidence>
<evidence type="ECO:0000313" key="2">
    <source>
        <dbReference type="Proteomes" id="UP000078368"/>
    </source>
</evidence>
<dbReference type="STRING" id="1823756.A4H34_09080"/>
<sequence length="132" mass="14163">MSSLGFNEGSIVQEFGYDDDVAEEVRSAIEQSTGEELVDEDYGDIADGAIAWWRDDDGNVDDLADLFLDMKANLESDSAVCWLLVPGPREPGYVSAAVVEEAAETAGLMATTNVAASKDWIGIRLTATGARR</sequence>
<dbReference type="Proteomes" id="UP000078368">
    <property type="component" value="Unassembled WGS sequence"/>
</dbReference>
<dbReference type="RefSeq" id="WP_040323453.1">
    <property type="nucleotide sequence ID" value="NZ_LVZK01000003.1"/>
</dbReference>
<proteinExistence type="predicted"/>
<evidence type="ECO:0008006" key="3">
    <source>
        <dbReference type="Google" id="ProtNLM"/>
    </source>
</evidence>
<dbReference type="EMBL" id="LVZK01000003">
    <property type="protein sequence ID" value="OAP85252.1"/>
    <property type="molecule type" value="Genomic_DNA"/>
</dbReference>
<keyword evidence="2" id="KW-1185">Reference proteome</keyword>
<organism evidence="1 2">
    <name type="scientific">Peptidiphaga gingivicola</name>
    <dbReference type="NCBI Taxonomy" id="2741497"/>
    <lineage>
        <taxon>Bacteria</taxon>
        <taxon>Bacillati</taxon>
        <taxon>Actinomycetota</taxon>
        <taxon>Actinomycetes</taxon>
        <taxon>Actinomycetales</taxon>
        <taxon>Actinomycetaceae</taxon>
        <taxon>Peptidiphaga</taxon>
    </lineage>
</organism>